<protein>
    <submittedName>
        <fullName evidence="1">SD01284p</fullName>
    </submittedName>
</protein>
<dbReference type="AlphaFoldDB" id="Q95R87"/>
<proteinExistence type="evidence at transcript level"/>
<accession>Q95R87</accession>
<dbReference type="EMBL" id="AY061569">
    <property type="protein sequence ID" value="AAL29117.1"/>
    <property type="molecule type" value="mRNA"/>
</dbReference>
<evidence type="ECO:0000313" key="1">
    <source>
        <dbReference type="EMBL" id="AAL29117.1"/>
    </source>
</evidence>
<name>Q95R87_DROME</name>
<sequence length="177" mass="19617">MSDEDAPQKQIPFDELEIVHVQSQDTVGNRRTRRSRWMSEFPAEDSALGARNNPQKQMLGCVGVNEFKCIHEPDLTSQLAAMWEVSHGGAPARCQSPPPLEDLASCQLRGLPVPVTVPLPLQPDFPDLLPRGHVGGCGSAKRPSSTQCFAICRCFHHQFRPAVDIFEQANRLRAIHS</sequence>
<organism evidence="1">
    <name type="scientific">Drosophila melanogaster</name>
    <name type="common">Fruit fly</name>
    <dbReference type="NCBI Taxonomy" id="7227"/>
    <lineage>
        <taxon>Eukaryota</taxon>
        <taxon>Metazoa</taxon>
        <taxon>Ecdysozoa</taxon>
        <taxon>Arthropoda</taxon>
        <taxon>Hexapoda</taxon>
        <taxon>Insecta</taxon>
        <taxon>Pterygota</taxon>
        <taxon>Neoptera</taxon>
        <taxon>Endopterygota</taxon>
        <taxon>Diptera</taxon>
        <taxon>Brachycera</taxon>
        <taxon>Muscomorpha</taxon>
        <taxon>Ephydroidea</taxon>
        <taxon>Drosophilidae</taxon>
        <taxon>Drosophila</taxon>
        <taxon>Sophophora</taxon>
    </lineage>
</organism>
<reference evidence="1" key="1">
    <citation type="submission" date="2001-10" db="EMBL/GenBank/DDBJ databases">
        <authorList>
            <person name="Stapleton M."/>
            <person name="Brokstein P."/>
            <person name="Hong L."/>
            <person name="Agbayani A."/>
            <person name="Carlson J."/>
            <person name="Champe M."/>
            <person name="Chavez C."/>
            <person name="Dorsett V."/>
            <person name="Farfan D."/>
            <person name="Frise E."/>
            <person name="George R."/>
            <person name="Gonzalez M."/>
            <person name="Guarin H."/>
            <person name="Li P."/>
            <person name="Liao G."/>
            <person name="Miranda A."/>
            <person name="Mungall C.J."/>
            <person name="Nunoo J."/>
            <person name="Pacleb J."/>
            <person name="Paragas V."/>
            <person name="Park S."/>
            <person name="Phouanenavong S."/>
            <person name="Wan K."/>
            <person name="Yu C."/>
            <person name="Lewis S.E."/>
            <person name="Rubin G.M."/>
            <person name="Celniker S."/>
        </authorList>
    </citation>
    <scope>NUCLEOTIDE SEQUENCE</scope>
</reference>